<evidence type="ECO:0000259" key="11">
    <source>
        <dbReference type="Pfam" id="PF07557"/>
    </source>
</evidence>
<feature type="compositionally biased region" description="Pro residues" evidence="10">
    <location>
        <begin position="600"/>
        <end position="611"/>
    </location>
</feature>
<feature type="compositionally biased region" description="Basic and acidic residues" evidence="10">
    <location>
        <begin position="284"/>
        <end position="336"/>
    </location>
</feature>
<feature type="compositionally biased region" description="Low complexity" evidence="10">
    <location>
        <begin position="720"/>
        <end position="730"/>
    </location>
</feature>
<dbReference type="Pfam" id="PF07558">
    <property type="entry name" value="Shugoshin_N"/>
    <property type="match status" value="1"/>
</dbReference>
<evidence type="ECO:0000256" key="4">
    <source>
        <dbReference type="ARBA" id="ARBA00022618"/>
    </source>
</evidence>
<feature type="compositionally biased region" description="Polar residues" evidence="10">
    <location>
        <begin position="581"/>
        <end position="591"/>
    </location>
</feature>
<feature type="compositionally biased region" description="Low complexity" evidence="10">
    <location>
        <begin position="655"/>
        <end position="664"/>
    </location>
</feature>
<evidence type="ECO:0000256" key="9">
    <source>
        <dbReference type="SAM" id="Coils"/>
    </source>
</evidence>
<feature type="compositionally biased region" description="Polar residues" evidence="10">
    <location>
        <begin position="626"/>
        <end position="640"/>
    </location>
</feature>
<feature type="domain" description="Shugoshin C-terminal" evidence="11">
    <location>
        <begin position="472"/>
        <end position="495"/>
    </location>
</feature>
<sequence length="764" mass="82879">MARLNEPPAPMESNLDILRRKFLRQNRDLARVNSNQSNRIRILENEYARLLSDNLDLRGQVMRLQKELENDTTRRVADQAIELKARMEAKLAELGSMLATFGDEPPAKRHSPERKKYINASPRSIRKTAQRKPRENVDQDALAAQEGRLPPIYENKSVARATMNSAEIMALCAEAADTSYSPDIGPPPVLRSVDENTAERSSPVKPPDRADFRKRSEDGRLQPESMAALPKLDYQGKTPSNPEPTKELAAAPIRIVKPEKGTETEQPAAPTTTISTLRAGAKRKYGDENETTKPVKAQSDKPQPDKENEVVDVGNKKAPDSKGRVIKDVSSRKEPKPSNNAARPALSAKSANEDVSTPRKAPRDQIKSAKAAKTSQTLDNIIAREREKKQLPAPMSAPVLELAIPPPPPEPPIAVTAVLPDSLFDLDPEPDQEPEASAPPLTTPDTPDRPAPQEAPADTPPPGYLALNGETARPSRRARSAVSYAEPNLRDKMRRPTKELFDAVAGEGRFKQRTSINVPGLGLCGGTGSAPASTVKPISESTETPRETVAPSPSAPRQPAIETTAFPNGISTERRKRPSVIGNTQDQQAPTAINFHSIPHAPPPKPRPAPAMAPTKPTAADDVYDFSNTSPGPTAAASTSEPKEFAAKPRRQQLRRASAAAAHQALRDYAAADDEDGQSVKQSASSRGQARKRASMLAPKKTPLAEMMMLEAAGEGGGDASMASSFSSFEEGGEASGNGDGEEETSQRERDRRKRVDRRRSMML</sequence>
<dbReference type="EMBL" id="JAUKUD010000006">
    <property type="protein sequence ID" value="KAK0740971.1"/>
    <property type="molecule type" value="Genomic_DNA"/>
</dbReference>
<feature type="domain" description="Shugoshin N-terminal coiled-coil" evidence="12">
    <location>
        <begin position="18"/>
        <end position="61"/>
    </location>
</feature>
<evidence type="ECO:0000313" key="14">
    <source>
        <dbReference type="Proteomes" id="UP001172155"/>
    </source>
</evidence>
<feature type="compositionally biased region" description="Polar residues" evidence="10">
    <location>
        <begin position="679"/>
        <end position="688"/>
    </location>
</feature>
<comment type="similarity">
    <text evidence="2">Belongs to the shugoshin family.</text>
</comment>
<evidence type="ECO:0000256" key="6">
    <source>
        <dbReference type="ARBA" id="ARBA00023054"/>
    </source>
</evidence>
<dbReference type="Proteomes" id="UP001172155">
    <property type="component" value="Unassembled WGS sequence"/>
</dbReference>
<reference evidence="13" key="1">
    <citation type="submission" date="2023-06" db="EMBL/GenBank/DDBJ databases">
        <title>Genome-scale phylogeny and comparative genomics of the fungal order Sordariales.</title>
        <authorList>
            <consortium name="Lawrence Berkeley National Laboratory"/>
            <person name="Hensen N."/>
            <person name="Bonometti L."/>
            <person name="Westerberg I."/>
            <person name="Brannstrom I.O."/>
            <person name="Guillou S."/>
            <person name="Cros-Aarteil S."/>
            <person name="Calhoun S."/>
            <person name="Haridas S."/>
            <person name="Kuo A."/>
            <person name="Mondo S."/>
            <person name="Pangilinan J."/>
            <person name="Riley R."/>
            <person name="LaButti K."/>
            <person name="Andreopoulos B."/>
            <person name="Lipzen A."/>
            <person name="Chen C."/>
            <person name="Yanf M."/>
            <person name="Daum C."/>
            <person name="Ng V."/>
            <person name="Clum A."/>
            <person name="Steindorff A."/>
            <person name="Ohm R."/>
            <person name="Martin F."/>
            <person name="Silar P."/>
            <person name="Natvig D."/>
            <person name="Lalanne C."/>
            <person name="Gautier V."/>
            <person name="Ament-velasquez S.L."/>
            <person name="Kruys A."/>
            <person name="Hutchinson M.I."/>
            <person name="Powell A.J."/>
            <person name="Barry K."/>
            <person name="Miller A.N."/>
            <person name="Grigoriev I.V."/>
            <person name="Debuchy R."/>
            <person name="Gladieux P."/>
            <person name="Thoren M.H."/>
            <person name="Johannesson H."/>
        </authorList>
    </citation>
    <scope>NUCLEOTIDE SEQUENCE</scope>
    <source>
        <strain evidence="13">SMH3187-1</strain>
    </source>
</reference>
<evidence type="ECO:0000256" key="1">
    <source>
        <dbReference type="ARBA" id="ARBA00004584"/>
    </source>
</evidence>
<dbReference type="GO" id="GO:0000779">
    <property type="term" value="C:condensed chromosome, centromeric region"/>
    <property type="evidence" value="ECO:0007669"/>
    <property type="project" value="UniProtKB-ARBA"/>
</dbReference>
<dbReference type="InterPro" id="IPR011515">
    <property type="entry name" value="Shugoshin_C"/>
</dbReference>
<feature type="compositionally biased region" description="Basic and acidic residues" evidence="10">
    <location>
        <begin position="488"/>
        <end position="501"/>
    </location>
</feature>
<evidence type="ECO:0008006" key="15">
    <source>
        <dbReference type="Google" id="ProtNLM"/>
    </source>
</evidence>
<evidence type="ECO:0000256" key="8">
    <source>
        <dbReference type="ARBA" id="ARBA00023328"/>
    </source>
</evidence>
<dbReference type="AlphaFoldDB" id="A0AA40K037"/>
<dbReference type="InterPro" id="IPR011516">
    <property type="entry name" value="Shugoshin_N"/>
</dbReference>
<evidence type="ECO:0000256" key="10">
    <source>
        <dbReference type="SAM" id="MobiDB-lite"/>
    </source>
</evidence>
<keyword evidence="7" id="KW-0131">Cell cycle</keyword>
<name>A0AA40K037_9PEZI</name>
<evidence type="ECO:0000256" key="3">
    <source>
        <dbReference type="ARBA" id="ARBA00022454"/>
    </source>
</evidence>
<evidence type="ECO:0000256" key="7">
    <source>
        <dbReference type="ARBA" id="ARBA00023306"/>
    </source>
</evidence>
<keyword evidence="8" id="KW-0137">Centromere</keyword>
<evidence type="ECO:0000256" key="5">
    <source>
        <dbReference type="ARBA" id="ARBA00022829"/>
    </source>
</evidence>
<evidence type="ECO:0000256" key="2">
    <source>
        <dbReference type="ARBA" id="ARBA00010845"/>
    </source>
</evidence>
<evidence type="ECO:0000313" key="13">
    <source>
        <dbReference type="EMBL" id="KAK0740971.1"/>
    </source>
</evidence>
<feature type="compositionally biased region" description="Low complexity" evidence="10">
    <location>
        <begin position="264"/>
        <end position="273"/>
    </location>
</feature>
<feature type="compositionally biased region" description="Basic and acidic residues" evidence="10">
    <location>
        <begin position="206"/>
        <end position="221"/>
    </location>
</feature>
<keyword evidence="14" id="KW-1185">Reference proteome</keyword>
<keyword evidence="4" id="KW-0132">Cell division</keyword>
<organism evidence="13 14">
    <name type="scientific">Schizothecium vesticola</name>
    <dbReference type="NCBI Taxonomy" id="314040"/>
    <lineage>
        <taxon>Eukaryota</taxon>
        <taxon>Fungi</taxon>
        <taxon>Dikarya</taxon>
        <taxon>Ascomycota</taxon>
        <taxon>Pezizomycotina</taxon>
        <taxon>Sordariomycetes</taxon>
        <taxon>Sordariomycetidae</taxon>
        <taxon>Sordariales</taxon>
        <taxon>Schizotheciaceae</taxon>
        <taxon>Schizothecium</taxon>
    </lineage>
</organism>
<evidence type="ECO:0000259" key="12">
    <source>
        <dbReference type="Pfam" id="PF07558"/>
    </source>
</evidence>
<dbReference type="GO" id="GO:0005634">
    <property type="term" value="C:nucleus"/>
    <property type="evidence" value="ECO:0007669"/>
    <property type="project" value="InterPro"/>
</dbReference>
<feature type="compositionally biased region" description="Acidic residues" evidence="10">
    <location>
        <begin position="424"/>
        <end position="434"/>
    </location>
</feature>
<keyword evidence="6 9" id="KW-0175">Coiled coil</keyword>
<keyword evidence="3" id="KW-0158">Chromosome</keyword>
<proteinExistence type="inferred from homology"/>
<accession>A0AA40K037</accession>
<feature type="region of interest" description="Disordered" evidence="10">
    <location>
        <begin position="179"/>
        <end position="764"/>
    </location>
</feature>
<dbReference type="Pfam" id="PF07557">
    <property type="entry name" value="Shugoshin_C"/>
    <property type="match status" value="1"/>
</dbReference>
<comment type="caution">
    <text evidence="13">The sequence shown here is derived from an EMBL/GenBank/DDBJ whole genome shotgun (WGS) entry which is preliminary data.</text>
</comment>
<dbReference type="GO" id="GO:0051301">
    <property type="term" value="P:cell division"/>
    <property type="evidence" value="ECO:0007669"/>
    <property type="project" value="UniProtKB-KW"/>
</dbReference>
<feature type="coiled-coil region" evidence="9">
    <location>
        <begin position="26"/>
        <end position="60"/>
    </location>
</feature>
<protein>
    <recommendedName>
        <fullName evidence="15">Shugoshin</fullName>
    </recommendedName>
</protein>
<gene>
    <name evidence="13" type="ORF">B0T18DRAFT_491487</name>
</gene>
<comment type="subcellular location">
    <subcellularLocation>
        <location evidence="1">Chromosome</location>
        <location evidence="1">Centromere</location>
    </subcellularLocation>
</comment>
<feature type="region of interest" description="Disordered" evidence="10">
    <location>
        <begin position="101"/>
        <end position="143"/>
    </location>
</feature>
<dbReference type="GO" id="GO:0045132">
    <property type="term" value="P:meiotic chromosome segregation"/>
    <property type="evidence" value="ECO:0007669"/>
    <property type="project" value="InterPro"/>
</dbReference>
<keyword evidence="5" id="KW-0159">Chromosome partition</keyword>